<evidence type="ECO:0000256" key="1">
    <source>
        <dbReference type="SAM" id="MobiDB-lite"/>
    </source>
</evidence>
<evidence type="ECO:0000313" key="3">
    <source>
        <dbReference type="EMBL" id="GBF89735.1"/>
    </source>
</evidence>
<dbReference type="SUPFAM" id="SSF81923">
    <property type="entry name" value="Double Clp-N motif"/>
    <property type="match status" value="1"/>
</dbReference>
<feature type="compositionally biased region" description="Low complexity" evidence="1">
    <location>
        <begin position="56"/>
        <end position="88"/>
    </location>
</feature>
<dbReference type="OrthoDB" id="531720at2759"/>
<accession>A0A2V0NY26</accession>
<protein>
    <recommendedName>
        <fullName evidence="2">Clp R domain-containing protein</fullName>
    </recommendedName>
</protein>
<dbReference type="EMBL" id="BDRX01000012">
    <property type="protein sequence ID" value="GBF89735.1"/>
    <property type="molecule type" value="Genomic_DNA"/>
</dbReference>
<dbReference type="InterPro" id="IPR036628">
    <property type="entry name" value="Clp_N_dom_sf"/>
</dbReference>
<evidence type="ECO:0000313" key="4">
    <source>
        <dbReference type="Proteomes" id="UP000247498"/>
    </source>
</evidence>
<evidence type="ECO:0000259" key="2">
    <source>
        <dbReference type="Pfam" id="PF02861"/>
    </source>
</evidence>
<feature type="compositionally biased region" description="Low complexity" evidence="1">
    <location>
        <begin position="8"/>
        <end position="21"/>
    </location>
</feature>
<dbReference type="InterPro" id="IPR004176">
    <property type="entry name" value="Clp_R_N"/>
</dbReference>
<comment type="caution">
    <text evidence="3">The sequence shown here is derived from an EMBL/GenBank/DDBJ whole genome shotgun (WGS) entry which is preliminary data.</text>
</comment>
<proteinExistence type="predicted"/>
<dbReference type="STRING" id="307507.A0A2V0NY26"/>
<gene>
    <name evidence="3" type="ORF">Rsub_02905</name>
</gene>
<reference evidence="3 4" key="1">
    <citation type="journal article" date="2018" name="Sci. Rep.">
        <title>Raphidocelis subcapitata (=Pseudokirchneriella subcapitata) provides an insight into genome evolution and environmental adaptations in the Sphaeropleales.</title>
        <authorList>
            <person name="Suzuki S."/>
            <person name="Yamaguchi H."/>
            <person name="Nakajima N."/>
            <person name="Kawachi M."/>
        </authorList>
    </citation>
    <scope>NUCLEOTIDE SEQUENCE [LARGE SCALE GENOMIC DNA]</scope>
    <source>
        <strain evidence="3 4">NIES-35</strain>
    </source>
</reference>
<feature type="domain" description="Clp R" evidence="2">
    <location>
        <begin position="124"/>
        <end position="237"/>
    </location>
</feature>
<dbReference type="InParanoid" id="A0A2V0NY26"/>
<dbReference type="Gene3D" id="1.10.1780.10">
    <property type="entry name" value="Clp, N-terminal domain"/>
    <property type="match status" value="1"/>
</dbReference>
<feature type="region of interest" description="Disordered" evidence="1">
    <location>
        <begin position="50"/>
        <end position="100"/>
    </location>
</feature>
<feature type="region of interest" description="Disordered" evidence="1">
    <location>
        <begin position="1"/>
        <end position="21"/>
    </location>
</feature>
<dbReference type="Pfam" id="PF02861">
    <property type="entry name" value="Clp_N"/>
    <property type="match status" value="1"/>
</dbReference>
<organism evidence="3 4">
    <name type="scientific">Raphidocelis subcapitata</name>
    <dbReference type="NCBI Taxonomy" id="307507"/>
    <lineage>
        <taxon>Eukaryota</taxon>
        <taxon>Viridiplantae</taxon>
        <taxon>Chlorophyta</taxon>
        <taxon>core chlorophytes</taxon>
        <taxon>Chlorophyceae</taxon>
        <taxon>CS clade</taxon>
        <taxon>Sphaeropleales</taxon>
        <taxon>Selenastraceae</taxon>
        <taxon>Raphidocelis</taxon>
    </lineage>
</organism>
<dbReference type="Proteomes" id="UP000247498">
    <property type="component" value="Unassembled WGS sequence"/>
</dbReference>
<name>A0A2V0NY26_9CHLO</name>
<sequence>MQLSRCSGATARAQRAAPQRGATVAAAGAAAARGGAAQRCALAPCAAAPLLPRPQQPSQQPRGAAQALSAGPHPQQQPRRHAQQQQQQRQRRRHPSWVAADAPAPALATTSIEEDAGPSSLGPDAAQAVAYAMQLAWTAETYEVHPWMLLLALLKDESGPAARALGRAGLEDPYAAWHEVLWALNVSDGLLPRAFTARLDWAPGAYKIMDGAIRFAGWAGRDRVGAQDILLALAAAGTLESLFPDLSLDFQSVRRAVQKETGDAYTLPKEDPAEAAMQSQDLFL</sequence>
<keyword evidence="4" id="KW-1185">Reference proteome</keyword>
<dbReference type="AlphaFoldDB" id="A0A2V0NY26"/>